<dbReference type="Proteomes" id="UP001049518">
    <property type="component" value="Chromosome"/>
</dbReference>
<name>A0ABX8QU31_9ACTN</name>
<dbReference type="EMBL" id="CP059572">
    <property type="protein sequence ID" value="QXJ21474.1"/>
    <property type="molecule type" value="Genomic_DNA"/>
</dbReference>
<evidence type="ECO:0000313" key="1">
    <source>
        <dbReference type="EMBL" id="QXJ21474.1"/>
    </source>
</evidence>
<gene>
    <name evidence="1" type="ORF">AGRA3207_002332</name>
</gene>
<evidence type="ECO:0000313" key="2">
    <source>
        <dbReference type="Proteomes" id="UP001049518"/>
    </source>
</evidence>
<proteinExistence type="predicted"/>
<keyword evidence="2" id="KW-1185">Reference proteome</keyword>
<organism evidence="1 2">
    <name type="scientific">Actinomadura graeca</name>
    <dbReference type="NCBI Taxonomy" id="2750812"/>
    <lineage>
        <taxon>Bacteria</taxon>
        <taxon>Bacillati</taxon>
        <taxon>Actinomycetota</taxon>
        <taxon>Actinomycetes</taxon>
        <taxon>Streptosporangiales</taxon>
        <taxon>Thermomonosporaceae</taxon>
        <taxon>Actinomadura</taxon>
    </lineage>
</organism>
<reference evidence="1" key="1">
    <citation type="submission" date="2020-07" db="EMBL/GenBank/DDBJ databases">
        <authorList>
            <person name="Tarantini F.S."/>
            <person name="Hong K.W."/>
            <person name="Chan K.G."/>
        </authorList>
    </citation>
    <scope>NUCLEOTIDE SEQUENCE</scope>
    <source>
        <strain evidence="1">32-07</strain>
    </source>
</reference>
<dbReference type="RefSeq" id="WP_231334626.1">
    <property type="nucleotide sequence ID" value="NZ_CP059572.1"/>
</dbReference>
<accession>A0ABX8QU31</accession>
<sequence length="166" mass="17183">MGSHAAASVLEGLREVSIRLDAAVSASGSGVPWLTLGQMCVFVEIVNDVLLSAWQALGLAADRTTGIRQCEVRDAARGPVVAPGTNLAAKLTAPRGIEGDRLEETDAALTHLGAAQDGLEVARHVVNMATGVLFDLPGDTGRASPGRMGDRGVCAVCRVPWWTPSG</sequence>
<protein>
    <submittedName>
        <fullName evidence="1">Uncharacterized protein</fullName>
    </submittedName>
</protein>